<dbReference type="GO" id="GO:0070034">
    <property type="term" value="F:telomerase RNA binding"/>
    <property type="evidence" value="ECO:0007669"/>
    <property type="project" value="TreeGrafter"/>
</dbReference>
<sequence length="611" mass="70743">MSLQPLTANLPSNVRSRLAWFKELEPLIGQLLKNRVLDTLCPKKNCMSYETPHKEVTNFLTMVLREVMPFEIWPQKKLRRYIRLLVRQPLSEKFSLHDVMTSFKKCRWIDAVYSRSGSKKQSWTRIDLLDIWLVRLSNHSYPRQQTALFFWHDTWSTLENGWIDRQSSSQFTEIRNKRSQCRGRLIPKTGGFRLISNYEEPTLYASLLNVKHILGSFNSQRINKSSLIDNINNFISCVGKNEEAFYIVKTDIKACFDSINHDALMELISDKLKEEFVTLFKFNFLSKHRDRVYNSFDKKRREDILETLRNHLVENIDIGGRQLRAPTASNDNMQSPVLSTSPASPALSPSAPTITSSPTFQPLPELSPQPSIIPLTYAAISVNMSDTRLAICRLLSIDNQQMHITIRNRSCIIDDLLNWTGSVRIEDMLSTPVISLQNEHALDIGGVLRDIVESFWEQIKERKFPIIGLLFTNSTLTHKMRAALAQETVLTGFLGFYGGVRVYFRTPMDKDSPQEIANFIRLSAVILPRRCTLEKFKEGFDVDFGHGAREIQVLREPGYVHLRGYLYQELENNVRLIAQFDWTARAIENETIPLWFHEYLTNVQTNNCERK</sequence>
<evidence type="ECO:0000259" key="9">
    <source>
        <dbReference type="SMART" id="SM00975"/>
    </source>
</evidence>
<evidence type="ECO:0000256" key="4">
    <source>
        <dbReference type="ARBA" id="ARBA00022842"/>
    </source>
</evidence>
<name>A0A9N9C4H8_9GLOM</name>
<comment type="similarity">
    <text evidence="7">Belongs to the reverse transcriptase family. Telomerase subfamily.</text>
</comment>
<evidence type="ECO:0000256" key="6">
    <source>
        <dbReference type="ARBA" id="ARBA00048173"/>
    </source>
</evidence>
<keyword evidence="7" id="KW-0539">Nucleus</keyword>
<accession>A0A9N9C4H8</accession>
<dbReference type="Proteomes" id="UP000789572">
    <property type="component" value="Unassembled WGS sequence"/>
</dbReference>
<dbReference type="GO" id="GO:0007004">
    <property type="term" value="P:telomere maintenance via telomerase"/>
    <property type="evidence" value="ECO:0007669"/>
    <property type="project" value="TreeGrafter"/>
</dbReference>
<evidence type="ECO:0000256" key="7">
    <source>
        <dbReference type="RuleBase" id="RU365061"/>
    </source>
</evidence>
<dbReference type="PANTHER" id="PTHR12066:SF0">
    <property type="entry name" value="TELOMERASE REVERSE TRANSCRIPTASE"/>
    <property type="match status" value="1"/>
</dbReference>
<evidence type="ECO:0000256" key="8">
    <source>
        <dbReference type="SAM" id="MobiDB-lite"/>
    </source>
</evidence>
<gene>
    <name evidence="10" type="ORF">POCULU_LOCUS6760</name>
</gene>
<keyword evidence="4 7" id="KW-0460">Magnesium</keyword>
<evidence type="ECO:0000256" key="1">
    <source>
        <dbReference type="ARBA" id="ARBA00022679"/>
    </source>
</evidence>
<dbReference type="GO" id="GO:0046872">
    <property type="term" value="F:metal ion binding"/>
    <property type="evidence" value="ECO:0007669"/>
    <property type="project" value="UniProtKB-KW"/>
</dbReference>
<dbReference type="PANTHER" id="PTHR12066">
    <property type="entry name" value="TELOMERASE REVERSE TRANSCRIPTASE"/>
    <property type="match status" value="1"/>
</dbReference>
<feature type="region of interest" description="Disordered" evidence="8">
    <location>
        <begin position="324"/>
        <end position="361"/>
    </location>
</feature>
<evidence type="ECO:0000256" key="3">
    <source>
        <dbReference type="ARBA" id="ARBA00022723"/>
    </source>
</evidence>
<dbReference type="GO" id="GO:0042162">
    <property type="term" value="F:telomeric DNA binding"/>
    <property type="evidence" value="ECO:0007669"/>
    <property type="project" value="TreeGrafter"/>
</dbReference>
<evidence type="ECO:0000313" key="10">
    <source>
        <dbReference type="EMBL" id="CAG8586680.1"/>
    </source>
</evidence>
<keyword evidence="7" id="KW-0158">Chromosome</keyword>
<dbReference type="AlphaFoldDB" id="A0A9N9C4H8"/>
<dbReference type="SMART" id="SM00975">
    <property type="entry name" value="Telomerase_RBD"/>
    <property type="match status" value="1"/>
</dbReference>
<evidence type="ECO:0000256" key="2">
    <source>
        <dbReference type="ARBA" id="ARBA00022695"/>
    </source>
</evidence>
<dbReference type="GO" id="GO:0000333">
    <property type="term" value="C:telomerase catalytic core complex"/>
    <property type="evidence" value="ECO:0007669"/>
    <property type="project" value="TreeGrafter"/>
</dbReference>
<reference evidence="10" key="1">
    <citation type="submission" date="2021-06" db="EMBL/GenBank/DDBJ databases">
        <authorList>
            <person name="Kallberg Y."/>
            <person name="Tangrot J."/>
            <person name="Rosling A."/>
        </authorList>
    </citation>
    <scope>NUCLEOTIDE SEQUENCE</scope>
    <source>
        <strain evidence="10">IA702</strain>
    </source>
</reference>
<dbReference type="GO" id="GO:0003720">
    <property type="term" value="F:telomerase activity"/>
    <property type="evidence" value="ECO:0007669"/>
    <property type="project" value="InterPro"/>
</dbReference>
<protein>
    <recommendedName>
        <fullName evidence="7">Telomerase reverse transcriptase</fullName>
        <ecNumber evidence="7">2.7.7.49</ecNumber>
    </recommendedName>
    <alternativeName>
        <fullName evidence="7">Telomerase catalytic subunit</fullName>
    </alternativeName>
</protein>
<comment type="subcellular location">
    <subcellularLocation>
        <location evidence="7">Nucleus</location>
    </subcellularLocation>
    <subcellularLocation>
        <location evidence="7">Chromosome</location>
        <location evidence="7">Telomere</location>
    </subcellularLocation>
</comment>
<evidence type="ECO:0000256" key="5">
    <source>
        <dbReference type="ARBA" id="ARBA00022918"/>
    </source>
</evidence>
<dbReference type="EMBL" id="CAJVPJ010001327">
    <property type="protein sequence ID" value="CAG8586680.1"/>
    <property type="molecule type" value="Genomic_DNA"/>
</dbReference>
<feature type="compositionally biased region" description="Low complexity" evidence="8">
    <location>
        <begin position="335"/>
        <end position="359"/>
    </location>
</feature>
<organism evidence="10 11">
    <name type="scientific">Paraglomus occultum</name>
    <dbReference type="NCBI Taxonomy" id="144539"/>
    <lineage>
        <taxon>Eukaryota</taxon>
        <taxon>Fungi</taxon>
        <taxon>Fungi incertae sedis</taxon>
        <taxon>Mucoromycota</taxon>
        <taxon>Glomeromycotina</taxon>
        <taxon>Glomeromycetes</taxon>
        <taxon>Paraglomerales</taxon>
        <taxon>Paraglomeraceae</taxon>
        <taxon>Paraglomus</taxon>
    </lineage>
</organism>
<keyword evidence="7" id="KW-0779">Telomere</keyword>
<keyword evidence="5 7" id="KW-0695">RNA-directed DNA polymerase</keyword>
<dbReference type="OrthoDB" id="2449951at2759"/>
<keyword evidence="1 7" id="KW-0808">Transferase</keyword>
<keyword evidence="2 7" id="KW-0548">Nucleotidyltransferase</keyword>
<evidence type="ECO:0000313" key="11">
    <source>
        <dbReference type="Proteomes" id="UP000789572"/>
    </source>
</evidence>
<dbReference type="Gene3D" id="1.10.132.70">
    <property type="match status" value="1"/>
</dbReference>
<dbReference type="EC" id="2.7.7.49" evidence="7"/>
<comment type="catalytic activity">
    <reaction evidence="6 7">
        <text>DNA(n) + a 2'-deoxyribonucleoside 5'-triphosphate = DNA(n+1) + diphosphate</text>
        <dbReference type="Rhea" id="RHEA:22508"/>
        <dbReference type="Rhea" id="RHEA-COMP:17339"/>
        <dbReference type="Rhea" id="RHEA-COMP:17340"/>
        <dbReference type="ChEBI" id="CHEBI:33019"/>
        <dbReference type="ChEBI" id="CHEBI:61560"/>
        <dbReference type="ChEBI" id="CHEBI:173112"/>
        <dbReference type="EC" id="2.7.7.49"/>
    </reaction>
</comment>
<comment type="caution">
    <text evidence="10">The sequence shown here is derived from an EMBL/GenBank/DDBJ whole genome shotgun (WGS) entry which is preliminary data.</text>
</comment>
<dbReference type="GO" id="GO:0000781">
    <property type="term" value="C:chromosome, telomeric region"/>
    <property type="evidence" value="ECO:0007669"/>
    <property type="project" value="UniProtKB-SubCell"/>
</dbReference>
<feature type="domain" description="Telomerase ribonucleoprotein complex - RNA-binding" evidence="9">
    <location>
        <begin position="54"/>
        <end position="168"/>
    </location>
</feature>
<comment type="function">
    <text evidence="7">Telomerase is a ribonucleoprotein enzyme essential for the replication of chromosome termini in most eukaryotes. It elongates telomeres. It is a reverse transcriptase that adds simple sequence repeats to chromosome ends by copying a template sequence within the RNA component of the enzyme.</text>
</comment>
<dbReference type="InterPro" id="IPR003545">
    <property type="entry name" value="Telomerase_RT"/>
</dbReference>
<dbReference type="InterPro" id="IPR021891">
    <property type="entry name" value="Telomerase_RBD"/>
</dbReference>
<proteinExistence type="inferred from homology"/>
<keyword evidence="3 7" id="KW-0479">Metal-binding</keyword>
<keyword evidence="11" id="KW-1185">Reference proteome</keyword>